<dbReference type="InterPro" id="IPR040256">
    <property type="entry name" value="At4g02000-like"/>
</dbReference>
<sequence length="287" mass="32855">MEDDLAKLSLTDDEEEAFIEDAAVVERFYQCCLVGRCLTDSVFPFPSLRNTMADIWHPLGGIYITDVGDKKYLFQFFHEVDVQRVLAGTPWFFNNHLLILQRIPDGLNPSNMPLNFADFWIQIHDLPAGLMTESMAKQLGDFYGKFKEYDSTAQMVGFKNYMRIRQNMTISRWLRDADGSQIAGGNWKSSNFGNSLNSEKDMAKKMKMELVRMRCGFENGIDIGAFGTKGGLSLGWKGKPLVTLKSFSSFHIDVEIQEEDYGAKWRLTGFYGNPDERLRTTSWNLLR</sequence>
<gene>
    <name evidence="2" type="ORF">EPI10_011631</name>
</gene>
<dbReference type="InterPro" id="IPR025558">
    <property type="entry name" value="DUF4283"/>
</dbReference>
<accession>A0A5B6W7E5</accession>
<evidence type="ECO:0000313" key="3">
    <source>
        <dbReference type="Proteomes" id="UP000325315"/>
    </source>
</evidence>
<dbReference type="EMBL" id="SMMG02000004">
    <property type="protein sequence ID" value="KAA3477769.1"/>
    <property type="molecule type" value="Genomic_DNA"/>
</dbReference>
<organism evidence="2 3">
    <name type="scientific">Gossypium australe</name>
    <dbReference type="NCBI Taxonomy" id="47621"/>
    <lineage>
        <taxon>Eukaryota</taxon>
        <taxon>Viridiplantae</taxon>
        <taxon>Streptophyta</taxon>
        <taxon>Embryophyta</taxon>
        <taxon>Tracheophyta</taxon>
        <taxon>Spermatophyta</taxon>
        <taxon>Magnoliopsida</taxon>
        <taxon>eudicotyledons</taxon>
        <taxon>Gunneridae</taxon>
        <taxon>Pentapetalae</taxon>
        <taxon>rosids</taxon>
        <taxon>malvids</taxon>
        <taxon>Malvales</taxon>
        <taxon>Malvaceae</taxon>
        <taxon>Malvoideae</taxon>
        <taxon>Gossypium</taxon>
    </lineage>
</organism>
<evidence type="ECO:0000259" key="1">
    <source>
        <dbReference type="Pfam" id="PF14111"/>
    </source>
</evidence>
<reference evidence="2" key="1">
    <citation type="submission" date="2019-08" db="EMBL/GenBank/DDBJ databases">
        <authorList>
            <person name="Liu F."/>
        </authorList>
    </citation>
    <scope>NUCLEOTIDE SEQUENCE [LARGE SCALE GENOMIC DNA]</scope>
    <source>
        <strain evidence="2">PA1801</strain>
        <tissue evidence="2">Leaf</tissue>
    </source>
</reference>
<dbReference type="OrthoDB" id="981173at2759"/>
<name>A0A5B6W7E5_9ROSI</name>
<keyword evidence="3" id="KW-1185">Reference proteome</keyword>
<dbReference type="PANTHER" id="PTHR31286:SF153">
    <property type="entry name" value="DUF4283 DOMAIN PROTEIN"/>
    <property type="match status" value="1"/>
</dbReference>
<feature type="domain" description="DUF4283" evidence="1">
    <location>
        <begin position="30"/>
        <end position="109"/>
    </location>
</feature>
<protein>
    <submittedName>
        <fullName evidence="2">Nucleolin-like</fullName>
    </submittedName>
</protein>
<proteinExistence type="predicted"/>
<evidence type="ECO:0000313" key="2">
    <source>
        <dbReference type="EMBL" id="KAA3477769.1"/>
    </source>
</evidence>
<comment type="caution">
    <text evidence="2">The sequence shown here is derived from an EMBL/GenBank/DDBJ whole genome shotgun (WGS) entry which is preliminary data.</text>
</comment>
<dbReference type="Proteomes" id="UP000325315">
    <property type="component" value="Unassembled WGS sequence"/>
</dbReference>
<dbReference type="PANTHER" id="PTHR31286">
    <property type="entry name" value="GLYCINE-RICH CELL WALL STRUCTURAL PROTEIN 1.8-LIKE"/>
    <property type="match status" value="1"/>
</dbReference>
<dbReference type="Pfam" id="PF14111">
    <property type="entry name" value="DUF4283"/>
    <property type="match status" value="1"/>
</dbReference>
<dbReference type="AlphaFoldDB" id="A0A5B6W7E5"/>